<proteinExistence type="predicted"/>
<dbReference type="Proteomes" id="UP000299102">
    <property type="component" value="Unassembled WGS sequence"/>
</dbReference>
<evidence type="ECO:0000313" key="3">
    <source>
        <dbReference type="Proteomes" id="UP000299102"/>
    </source>
</evidence>
<feature type="compositionally biased region" description="Polar residues" evidence="1">
    <location>
        <begin position="36"/>
        <end position="49"/>
    </location>
</feature>
<organism evidence="2 3">
    <name type="scientific">Eumeta variegata</name>
    <name type="common">Bagworm moth</name>
    <name type="synonym">Eumeta japonica</name>
    <dbReference type="NCBI Taxonomy" id="151549"/>
    <lineage>
        <taxon>Eukaryota</taxon>
        <taxon>Metazoa</taxon>
        <taxon>Ecdysozoa</taxon>
        <taxon>Arthropoda</taxon>
        <taxon>Hexapoda</taxon>
        <taxon>Insecta</taxon>
        <taxon>Pterygota</taxon>
        <taxon>Neoptera</taxon>
        <taxon>Endopterygota</taxon>
        <taxon>Lepidoptera</taxon>
        <taxon>Glossata</taxon>
        <taxon>Ditrysia</taxon>
        <taxon>Tineoidea</taxon>
        <taxon>Psychidae</taxon>
        <taxon>Oiketicinae</taxon>
        <taxon>Eumeta</taxon>
    </lineage>
</organism>
<feature type="compositionally biased region" description="Low complexity" evidence="1">
    <location>
        <begin position="50"/>
        <end position="66"/>
    </location>
</feature>
<feature type="compositionally biased region" description="Polar residues" evidence="1">
    <location>
        <begin position="1"/>
        <end position="17"/>
    </location>
</feature>
<protein>
    <submittedName>
        <fullName evidence="2">Uncharacterized protein</fullName>
    </submittedName>
</protein>
<dbReference type="AlphaFoldDB" id="A0A4C1T043"/>
<evidence type="ECO:0000256" key="1">
    <source>
        <dbReference type="SAM" id="MobiDB-lite"/>
    </source>
</evidence>
<feature type="compositionally biased region" description="Basic and acidic residues" evidence="1">
    <location>
        <begin position="21"/>
        <end position="34"/>
    </location>
</feature>
<gene>
    <name evidence="2" type="ORF">EVAR_73404_1</name>
</gene>
<name>A0A4C1T043_EUMVA</name>
<evidence type="ECO:0000313" key="2">
    <source>
        <dbReference type="EMBL" id="GBP07545.1"/>
    </source>
</evidence>
<keyword evidence="3" id="KW-1185">Reference proteome</keyword>
<reference evidence="2 3" key="1">
    <citation type="journal article" date="2019" name="Commun. Biol.">
        <title>The bagworm genome reveals a unique fibroin gene that provides high tensile strength.</title>
        <authorList>
            <person name="Kono N."/>
            <person name="Nakamura H."/>
            <person name="Ohtoshi R."/>
            <person name="Tomita M."/>
            <person name="Numata K."/>
            <person name="Arakawa K."/>
        </authorList>
    </citation>
    <scope>NUCLEOTIDE SEQUENCE [LARGE SCALE GENOMIC DNA]</scope>
</reference>
<comment type="caution">
    <text evidence="2">The sequence shown here is derived from an EMBL/GenBank/DDBJ whole genome shotgun (WGS) entry which is preliminary data.</text>
</comment>
<feature type="region of interest" description="Disordered" evidence="1">
    <location>
        <begin position="1"/>
        <end position="75"/>
    </location>
</feature>
<dbReference type="EMBL" id="BGZK01008228">
    <property type="protein sequence ID" value="GBP07545.1"/>
    <property type="molecule type" value="Genomic_DNA"/>
</dbReference>
<accession>A0A4C1T043</accession>
<sequence length="99" mass="10619">MANADSQAMTLQRTLSSPFGKEYHTSRESEDVLDLRNTSNTRSSLTPKMSTPAATPTPVSAPTTPTLQMKTNPSTSSVEVGILDLSMPDKNSITEVCCL</sequence>
<dbReference type="OrthoDB" id="8744624at2759"/>